<evidence type="ECO:0000256" key="1">
    <source>
        <dbReference type="ARBA" id="ARBA00006974"/>
    </source>
</evidence>
<dbReference type="PANTHER" id="PTHR31374:SF118">
    <property type="entry name" value="OS01G0924966 PROTEIN"/>
    <property type="match status" value="1"/>
</dbReference>
<dbReference type="Pfam" id="PF02519">
    <property type="entry name" value="Auxin_inducible"/>
    <property type="match status" value="1"/>
</dbReference>
<name>A0ABD2YZ56_9GENT</name>
<dbReference type="AlphaFoldDB" id="A0ABD2YZ56"/>
<organism evidence="2 3">
    <name type="scientific">Cinchona calisaya</name>
    <dbReference type="NCBI Taxonomy" id="153742"/>
    <lineage>
        <taxon>Eukaryota</taxon>
        <taxon>Viridiplantae</taxon>
        <taxon>Streptophyta</taxon>
        <taxon>Embryophyta</taxon>
        <taxon>Tracheophyta</taxon>
        <taxon>Spermatophyta</taxon>
        <taxon>Magnoliopsida</taxon>
        <taxon>eudicotyledons</taxon>
        <taxon>Gunneridae</taxon>
        <taxon>Pentapetalae</taxon>
        <taxon>asterids</taxon>
        <taxon>lamiids</taxon>
        <taxon>Gentianales</taxon>
        <taxon>Rubiaceae</taxon>
        <taxon>Cinchonoideae</taxon>
        <taxon>Cinchoneae</taxon>
        <taxon>Cinchona</taxon>
    </lineage>
</organism>
<sequence length="157" mass="17530">MEGGILKSSSTKEKNSLFKKMLLSLTFSRGGRTMDKRQVTPDGCFPVRVGPEKQKFVIKAEYANHPLFKMLLEDAELEYGFTCPEGPIWLPCEVELFVKVLAEMDSGKEVNYGCGFAYSSCSPFSPSRRLGRNSFLAKGYGSYGALTPSRLLKMNNF</sequence>
<protein>
    <submittedName>
        <fullName evidence="2">Uncharacterized protein</fullName>
    </submittedName>
</protein>
<dbReference type="Proteomes" id="UP001630127">
    <property type="component" value="Unassembled WGS sequence"/>
</dbReference>
<comment type="caution">
    <text evidence="2">The sequence shown here is derived from an EMBL/GenBank/DDBJ whole genome shotgun (WGS) entry which is preliminary data.</text>
</comment>
<dbReference type="PANTHER" id="PTHR31374">
    <property type="entry name" value="AUXIN-INDUCED PROTEIN-LIKE-RELATED"/>
    <property type="match status" value="1"/>
</dbReference>
<evidence type="ECO:0000313" key="2">
    <source>
        <dbReference type="EMBL" id="KAL3512548.1"/>
    </source>
</evidence>
<dbReference type="EMBL" id="JBJUIK010000011">
    <property type="protein sequence ID" value="KAL3512548.1"/>
    <property type="molecule type" value="Genomic_DNA"/>
</dbReference>
<evidence type="ECO:0000313" key="3">
    <source>
        <dbReference type="Proteomes" id="UP001630127"/>
    </source>
</evidence>
<keyword evidence="3" id="KW-1185">Reference proteome</keyword>
<comment type="similarity">
    <text evidence="1">Belongs to the ARG7 family.</text>
</comment>
<accession>A0ABD2YZ56</accession>
<gene>
    <name evidence="2" type="ORF">ACH5RR_025265</name>
</gene>
<proteinExistence type="inferred from homology"/>
<reference evidence="2 3" key="1">
    <citation type="submission" date="2024-11" db="EMBL/GenBank/DDBJ databases">
        <title>A near-complete genome assembly of Cinchona calisaya.</title>
        <authorList>
            <person name="Lian D.C."/>
            <person name="Zhao X.W."/>
            <person name="Wei L."/>
        </authorList>
    </citation>
    <scope>NUCLEOTIDE SEQUENCE [LARGE SCALE GENOMIC DNA]</scope>
    <source>
        <tissue evidence="2">Nenye</tissue>
    </source>
</reference>
<dbReference type="InterPro" id="IPR003676">
    <property type="entry name" value="SAUR_fam"/>
</dbReference>